<evidence type="ECO:0000313" key="3">
    <source>
        <dbReference type="Proteomes" id="UP000246635"/>
    </source>
</evidence>
<protein>
    <submittedName>
        <fullName evidence="2">Uncharacterized protein</fullName>
    </submittedName>
</protein>
<keyword evidence="3" id="KW-1185">Reference proteome</keyword>
<evidence type="ECO:0000256" key="1">
    <source>
        <dbReference type="SAM" id="MobiDB-lite"/>
    </source>
</evidence>
<proteinExistence type="predicted"/>
<feature type="compositionally biased region" description="Basic and acidic residues" evidence="1">
    <location>
        <begin position="1"/>
        <end position="19"/>
    </location>
</feature>
<name>A0A2V2YPP7_9BACL</name>
<comment type="caution">
    <text evidence="2">The sequence shown here is derived from an EMBL/GenBank/DDBJ whole genome shotgun (WGS) entry which is preliminary data.</text>
</comment>
<organism evidence="2 3">
    <name type="scientific">Paenibacillus cellulosilyticus</name>
    <dbReference type="NCBI Taxonomy" id="375489"/>
    <lineage>
        <taxon>Bacteria</taxon>
        <taxon>Bacillati</taxon>
        <taxon>Bacillota</taxon>
        <taxon>Bacilli</taxon>
        <taxon>Bacillales</taxon>
        <taxon>Paenibacillaceae</taxon>
        <taxon>Paenibacillus</taxon>
    </lineage>
</organism>
<dbReference type="Proteomes" id="UP000246635">
    <property type="component" value="Unassembled WGS sequence"/>
</dbReference>
<dbReference type="EMBL" id="QGTQ01000028">
    <property type="protein sequence ID" value="PWV95347.1"/>
    <property type="molecule type" value="Genomic_DNA"/>
</dbReference>
<evidence type="ECO:0000313" key="2">
    <source>
        <dbReference type="EMBL" id="PWV95347.1"/>
    </source>
</evidence>
<feature type="compositionally biased region" description="Basic and acidic residues" evidence="1">
    <location>
        <begin position="30"/>
        <end position="45"/>
    </location>
</feature>
<reference evidence="2 3" key="1">
    <citation type="submission" date="2018-05" db="EMBL/GenBank/DDBJ databases">
        <title>Genomic Encyclopedia of Type Strains, Phase III (KMG-III): the genomes of soil and plant-associated and newly described type strains.</title>
        <authorList>
            <person name="Whitman W."/>
        </authorList>
    </citation>
    <scope>NUCLEOTIDE SEQUENCE [LARGE SCALE GENOMIC DNA]</scope>
    <source>
        <strain evidence="2 3">CECT 5696</strain>
    </source>
</reference>
<sequence>MSRRGEERRGEERRGADRRCNRHPISGNVKFRDYDYHQNNKLPRD</sequence>
<gene>
    <name evidence="2" type="ORF">DFQ01_12861</name>
</gene>
<feature type="region of interest" description="Disordered" evidence="1">
    <location>
        <begin position="1"/>
        <end position="45"/>
    </location>
</feature>
<accession>A0A2V2YPP7</accession>
<dbReference type="AlphaFoldDB" id="A0A2V2YPP7"/>